<dbReference type="EMBL" id="SIRE01000004">
    <property type="protein sequence ID" value="TBL80750.1"/>
    <property type="molecule type" value="Genomic_DNA"/>
</dbReference>
<evidence type="ECO:0000313" key="3">
    <source>
        <dbReference type="EMBL" id="TBL80750.1"/>
    </source>
</evidence>
<proteinExistence type="predicted"/>
<dbReference type="RefSeq" id="WP_131012351.1">
    <property type="nucleotide sequence ID" value="NZ_SIRE01000004.1"/>
</dbReference>
<sequence length="510" mass="55964">MRLHRSNMIAALSVFVGAAGILAGCGGADGKTEGAAAGKPDTASKAEPLKISMLNIYYTTEPPSKDNPIFQELQKYVNAQFDITWAPSTAYDNKFAATMAGGELPQVLLSRDSKSTALVNAVRSGMFWEIGPYLKDYPNLSKLNPTAMNNLSIDGKIYALPRTRPLTRNGIVYRKDWLEAVGMKEPKTLDEMVKMIRAFANDDPDRNGKKDTYGISVAGGSLPSGLGTVVVWNGGPSQWGLKDGKPVPDFMTDEFMASIKLYRQLFEEKVINQDFPVVKASSDLFNQGKAGVYFGKIDDVATRFNELQKANPQAKLDVIDTVEGPKGRKIPADPGFNGIFTFPKTNIKSEAQLKQILAVYDKLMDEKIQNLFDWGIEGKHYKMDNGKPVRLDEKLYSNDYTPMMQLRIDDGSLAMKGTLSPEVEKYLGLFKKNDADANVMVSSSVGPLISQTDVEKGAQLAKGIGDAVTQYVMGKIGEPEVRAAIEQWRKNGGDKIIEEYAAEYAKTSGK</sequence>
<feature type="signal peptide" evidence="2">
    <location>
        <begin position="1"/>
        <end position="18"/>
    </location>
</feature>
<dbReference type="PROSITE" id="PS51257">
    <property type="entry name" value="PROKAR_LIPOPROTEIN"/>
    <property type="match status" value="1"/>
</dbReference>
<dbReference type="InterPro" id="IPR050490">
    <property type="entry name" value="Bact_solute-bd_prot1"/>
</dbReference>
<keyword evidence="1 2" id="KW-0732">Signal</keyword>
<evidence type="ECO:0000313" key="4">
    <source>
        <dbReference type="Proteomes" id="UP000293142"/>
    </source>
</evidence>
<evidence type="ECO:0000256" key="1">
    <source>
        <dbReference type="ARBA" id="ARBA00022729"/>
    </source>
</evidence>
<dbReference type="SUPFAM" id="SSF53850">
    <property type="entry name" value="Periplasmic binding protein-like II"/>
    <property type="match status" value="1"/>
</dbReference>
<organism evidence="3 4">
    <name type="scientific">Paenibacillus thalictri</name>
    <dbReference type="NCBI Taxonomy" id="2527873"/>
    <lineage>
        <taxon>Bacteria</taxon>
        <taxon>Bacillati</taxon>
        <taxon>Bacillota</taxon>
        <taxon>Bacilli</taxon>
        <taxon>Bacillales</taxon>
        <taxon>Paenibacillaceae</taxon>
        <taxon>Paenibacillus</taxon>
    </lineage>
</organism>
<comment type="caution">
    <text evidence="3">The sequence shown here is derived from an EMBL/GenBank/DDBJ whole genome shotgun (WGS) entry which is preliminary data.</text>
</comment>
<dbReference type="OrthoDB" id="9787283at2"/>
<name>A0A4Q9DXG3_9BACL</name>
<protein>
    <submittedName>
        <fullName evidence="3">Extracellular solute-binding protein</fullName>
    </submittedName>
</protein>
<dbReference type="CDD" id="cd13580">
    <property type="entry name" value="PBP2_AlgQ_like_1"/>
    <property type="match status" value="1"/>
</dbReference>
<accession>A0A4Q9DXG3</accession>
<evidence type="ECO:0000256" key="2">
    <source>
        <dbReference type="SAM" id="SignalP"/>
    </source>
</evidence>
<dbReference type="PANTHER" id="PTHR43649:SF33">
    <property type="entry name" value="POLYGALACTURONAN_RHAMNOGALACTURONAN-BINDING PROTEIN YTCQ"/>
    <property type="match status" value="1"/>
</dbReference>
<dbReference type="Gene3D" id="3.40.190.10">
    <property type="entry name" value="Periplasmic binding protein-like II"/>
    <property type="match status" value="2"/>
</dbReference>
<keyword evidence="4" id="KW-1185">Reference proteome</keyword>
<dbReference type="AlphaFoldDB" id="A0A4Q9DXG3"/>
<reference evidence="3 4" key="1">
    <citation type="submission" date="2019-02" db="EMBL/GenBank/DDBJ databases">
        <title>Paenibacillus sp. nov., isolated from surface-sterilized tissue of Thalictrum simplex L.</title>
        <authorList>
            <person name="Tuo L."/>
        </authorList>
    </citation>
    <scope>NUCLEOTIDE SEQUENCE [LARGE SCALE GENOMIC DNA]</scope>
    <source>
        <strain evidence="3 4">N2SHLJ1</strain>
    </source>
</reference>
<dbReference type="PANTHER" id="PTHR43649">
    <property type="entry name" value="ARABINOSE-BINDING PROTEIN-RELATED"/>
    <property type="match status" value="1"/>
</dbReference>
<feature type="chain" id="PRO_5039179567" evidence="2">
    <location>
        <begin position="19"/>
        <end position="510"/>
    </location>
</feature>
<gene>
    <name evidence="3" type="ORF">EYB31_05870</name>
</gene>
<dbReference type="Proteomes" id="UP000293142">
    <property type="component" value="Unassembled WGS sequence"/>
</dbReference>